<keyword evidence="3" id="KW-1185">Reference proteome</keyword>
<feature type="chain" id="PRO_5042294516" evidence="1">
    <location>
        <begin position="18"/>
        <end position="158"/>
    </location>
</feature>
<sequence>MKFSIATVAALASAVSASLPAAFTLVADGGKTVLTDGQNLWIGANTTTHEIAILRSSNTGDVSFTSKDETPTGFQSLYMIPNEVEPLAFTRPHSGAMPQGANMTGFGVNNKGYFTHGGKAYFAVDGYGSNPAKEIYWYGSHNAEYMAANLYVKECKGC</sequence>
<organism evidence="2 3">
    <name type="scientific">Penicillium frequentans</name>
    <dbReference type="NCBI Taxonomy" id="3151616"/>
    <lineage>
        <taxon>Eukaryota</taxon>
        <taxon>Fungi</taxon>
        <taxon>Dikarya</taxon>
        <taxon>Ascomycota</taxon>
        <taxon>Pezizomycotina</taxon>
        <taxon>Eurotiomycetes</taxon>
        <taxon>Eurotiomycetidae</taxon>
        <taxon>Eurotiales</taxon>
        <taxon>Aspergillaceae</taxon>
        <taxon>Penicillium</taxon>
    </lineage>
</organism>
<evidence type="ECO:0000313" key="3">
    <source>
        <dbReference type="Proteomes" id="UP001220324"/>
    </source>
</evidence>
<dbReference type="AlphaFoldDB" id="A0AAD6CRY1"/>
<comment type="caution">
    <text evidence="2">The sequence shown here is derived from an EMBL/GenBank/DDBJ whole genome shotgun (WGS) entry which is preliminary data.</text>
</comment>
<evidence type="ECO:0000256" key="1">
    <source>
        <dbReference type="SAM" id="SignalP"/>
    </source>
</evidence>
<dbReference type="EMBL" id="JAQIZZ010000006">
    <property type="protein sequence ID" value="KAJ5537650.1"/>
    <property type="molecule type" value="Genomic_DNA"/>
</dbReference>
<evidence type="ECO:0000313" key="2">
    <source>
        <dbReference type="EMBL" id="KAJ5537650.1"/>
    </source>
</evidence>
<protein>
    <submittedName>
        <fullName evidence="2">Uncharacterized protein</fullName>
    </submittedName>
</protein>
<feature type="signal peptide" evidence="1">
    <location>
        <begin position="1"/>
        <end position="17"/>
    </location>
</feature>
<proteinExistence type="predicted"/>
<gene>
    <name evidence="2" type="ORF">N7494_007129</name>
</gene>
<name>A0AAD6CRY1_9EURO</name>
<keyword evidence="1" id="KW-0732">Signal</keyword>
<dbReference type="Proteomes" id="UP001220324">
    <property type="component" value="Unassembled WGS sequence"/>
</dbReference>
<accession>A0AAD6CRY1</accession>
<reference evidence="2 3" key="1">
    <citation type="journal article" date="2023" name="IMA Fungus">
        <title>Comparative genomic study of the Penicillium genus elucidates a diverse pangenome and 15 lateral gene transfer events.</title>
        <authorList>
            <person name="Petersen C."/>
            <person name="Sorensen T."/>
            <person name="Nielsen M.R."/>
            <person name="Sondergaard T.E."/>
            <person name="Sorensen J.L."/>
            <person name="Fitzpatrick D.A."/>
            <person name="Frisvad J.C."/>
            <person name="Nielsen K.L."/>
        </authorList>
    </citation>
    <scope>NUCLEOTIDE SEQUENCE [LARGE SCALE GENOMIC DNA]</scope>
    <source>
        <strain evidence="2 3">IBT 35679</strain>
    </source>
</reference>